<proteinExistence type="predicted"/>
<dbReference type="Proteomes" id="UP001319921">
    <property type="component" value="Chromosome"/>
</dbReference>
<keyword evidence="3" id="KW-1185">Reference proteome</keyword>
<dbReference type="GeneID" id="68865688"/>
<dbReference type="RefSeq" id="WP_229571883.1">
    <property type="nucleotide sequence ID" value="NZ_AP025226.1"/>
</dbReference>
<organism evidence="2 3">
    <name type="scientific">Saccharolobus caldissimus</name>
    <dbReference type="NCBI Taxonomy" id="1702097"/>
    <lineage>
        <taxon>Archaea</taxon>
        <taxon>Thermoproteota</taxon>
        <taxon>Thermoprotei</taxon>
        <taxon>Sulfolobales</taxon>
        <taxon>Sulfolobaceae</taxon>
        <taxon>Saccharolobus</taxon>
    </lineage>
</organism>
<feature type="compositionally biased region" description="Pro residues" evidence="1">
    <location>
        <begin position="17"/>
        <end position="28"/>
    </location>
</feature>
<sequence>MVVVPIKKRSENQETPTPGPTPSPTPNPIPKLSIVYEFNELNRAVELINFFENTIVPFLKKRKVDDKLIASISTVFASKVSELVLRKYQLTVSTINLEKAIEIIDEALPKLLKESSPTIDVDMVIKTWETLKKIITGGSK</sequence>
<evidence type="ECO:0000256" key="1">
    <source>
        <dbReference type="SAM" id="MobiDB-lite"/>
    </source>
</evidence>
<dbReference type="KEGG" id="scas:SACC_09440"/>
<evidence type="ECO:0000313" key="2">
    <source>
        <dbReference type="EMBL" id="BDB97927.1"/>
    </source>
</evidence>
<protein>
    <submittedName>
        <fullName evidence="2">Uncharacterized protein</fullName>
    </submittedName>
</protein>
<evidence type="ECO:0000313" key="3">
    <source>
        <dbReference type="Proteomes" id="UP001319921"/>
    </source>
</evidence>
<feature type="region of interest" description="Disordered" evidence="1">
    <location>
        <begin position="1"/>
        <end position="28"/>
    </location>
</feature>
<name>A0AAQ4CQ46_9CREN</name>
<accession>A0AAQ4CQ46</accession>
<dbReference type="AlphaFoldDB" id="A0AAQ4CQ46"/>
<gene>
    <name evidence="2" type="ORF">SACC_09440</name>
</gene>
<reference evidence="2 3" key="1">
    <citation type="journal article" date="2022" name="Microbiol. Resour. Announc.">
        <title>Complete Genome Sequence of the Hyperthermophilic and Acidophilic Archaeon Saccharolobus caldissimus Strain HS-3T.</title>
        <authorList>
            <person name="Sakai H.D."/>
            <person name="Kurosawa N."/>
        </authorList>
    </citation>
    <scope>NUCLEOTIDE SEQUENCE [LARGE SCALE GENOMIC DNA]</scope>
    <source>
        <strain evidence="2 3">JCM32116</strain>
    </source>
</reference>
<dbReference type="EMBL" id="AP025226">
    <property type="protein sequence ID" value="BDB97927.1"/>
    <property type="molecule type" value="Genomic_DNA"/>
</dbReference>